<keyword evidence="5" id="KW-0464">Manganese</keyword>
<keyword evidence="3 5" id="KW-0378">Hydrolase</keyword>
<feature type="compositionally biased region" description="Low complexity" evidence="6">
    <location>
        <begin position="866"/>
        <end position="879"/>
    </location>
</feature>
<feature type="domain" description="VRR-NUC" evidence="7">
    <location>
        <begin position="1218"/>
        <end position="1328"/>
    </location>
</feature>
<evidence type="ECO:0000256" key="3">
    <source>
        <dbReference type="ARBA" id="ARBA00022801"/>
    </source>
</evidence>
<accession>A0A836G2H2</accession>
<comment type="similarity">
    <text evidence="5">Belongs to the FAN1 family.</text>
</comment>
<dbReference type="Pfam" id="PF08774">
    <property type="entry name" value="VRR_NUC"/>
    <property type="match status" value="1"/>
</dbReference>
<dbReference type="GO" id="GO:0036297">
    <property type="term" value="P:interstrand cross-link repair"/>
    <property type="evidence" value="ECO:0007669"/>
    <property type="project" value="InterPro"/>
</dbReference>
<gene>
    <name evidence="8" type="ORF">LSCM1_00274</name>
</gene>
<keyword evidence="2 5" id="KW-0479">Metal-binding</keyword>
<keyword evidence="5" id="KW-0234">DNA repair</keyword>
<evidence type="ECO:0000256" key="4">
    <source>
        <dbReference type="ARBA" id="ARBA00022842"/>
    </source>
</evidence>
<evidence type="ECO:0000259" key="7">
    <source>
        <dbReference type="SMART" id="SM00990"/>
    </source>
</evidence>
<name>A0A836G2H2_9TRYP</name>
<dbReference type="RefSeq" id="XP_067174031.1">
    <property type="nucleotide sequence ID" value="XM_067317926.1"/>
</dbReference>
<comment type="cofactor">
    <cofactor evidence="5">
        <name>Mg(2+)</name>
        <dbReference type="ChEBI" id="CHEBI:18420"/>
    </cofactor>
    <cofactor evidence="5">
        <name>Mn(2+)</name>
        <dbReference type="ChEBI" id="CHEBI:29035"/>
    </cofactor>
</comment>
<dbReference type="InterPro" id="IPR033315">
    <property type="entry name" value="Fan1-like"/>
</dbReference>
<dbReference type="EC" id="3.1.4.1" evidence="5"/>
<comment type="caution">
    <text evidence="8">The sequence shown here is derived from an EMBL/GenBank/DDBJ whole genome shotgun (WGS) entry which is preliminary data.</text>
</comment>
<feature type="region of interest" description="Disordered" evidence="6">
    <location>
        <begin position="1071"/>
        <end position="1113"/>
    </location>
</feature>
<feature type="compositionally biased region" description="Polar residues" evidence="6">
    <location>
        <begin position="192"/>
        <end position="204"/>
    </location>
</feature>
<feature type="compositionally biased region" description="Basic and acidic residues" evidence="6">
    <location>
        <begin position="1073"/>
        <end position="1102"/>
    </location>
</feature>
<dbReference type="SMART" id="SM00990">
    <property type="entry name" value="VRR_NUC"/>
    <property type="match status" value="1"/>
</dbReference>
<keyword evidence="5" id="KW-0539">Nucleus</keyword>
<dbReference type="PANTHER" id="PTHR15749">
    <property type="entry name" value="FANCONI-ASSOCIATED NUCLEASE 1"/>
    <property type="match status" value="1"/>
</dbReference>
<dbReference type="KEGG" id="lmat:92510438"/>
<feature type="region of interest" description="Disordered" evidence="6">
    <location>
        <begin position="393"/>
        <end position="414"/>
    </location>
</feature>
<proteinExistence type="inferred from homology"/>
<protein>
    <recommendedName>
        <fullName evidence="5">Fanconi-associated nuclease</fullName>
        <ecNumber evidence="5">3.1.4.1</ecNumber>
    </recommendedName>
</protein>
<dbReference type="GO" id="GO:0005634">
    <property type="term" value="C:nucleus"/>
    <property type="evidence" value="ECO:0007669"/>
    <property type="project" value="UniProtKB-SubCell"/>
</dbReference>
<sequence>MPVDDLACTEMAPSPFVEHYDGARVARLLLSSCDQVGPQHRHAATVGESAPTLSCVEAIARVAQAVRATEMRTFLMTLRHSSKARAAMNQSAREGEERITSAAESALCPSASVLCKDGGAGERVGTKPRTGLFSKSGGGAKLIACARPGQESRQGPCDAIPGRKRDMIRYFVERRYSVWAPGSTVSDAPAASPNTHTTTANTIVPSHGAPRTAPRALSTGVLVASPAPRGAVRCTTSFASASNQSQSRRCFLNVNEEADAVAECWDRTIGSVYMPHSGLKQNLVRITELFHVLTSNSGAGILSERSARALAATVTVATPPSLLMVRPQLLLLLQTLRAARHNVGSCMAAPSLSTTVHPGLKVVEESVPHALLLRWLSPPTSAKVTTRAVPCACRPPDRGTPSDGRAASTTGSHAFAGATPMDGIVCVDHKFDALDVTEGGTTTQACAIPPHVCLFASPAILQEYRRALDTQRELYCATDGAVTAAQRHRGRSSTFVSRMYETVMAAVRAGVAGVKRHPLHACSAASASFVAGEASHFGSMGARAPPVVSKAAPSSQASPPSPTVSLESLVYQQGCRAEHLLTFTPLYRWFACLELLFPLLQSARRYADANACLRYLLYEPIFVLHHVPVGGSCCHISPVTYVFRFRAHKRGEWLARLAQNLSHQKRYAEALKVLAEAQASYRELASHPMHGARSEPPATSVGGTNARNDKWLPCDAMTNSTAAALCDVLVGNHSPARESSLPLEVQRRSRMLRVLWPSAASVSSATGCDNTAAPAAGRPSPASLALLHAAWEYVRDRYCRRQDRLALEKLLAMAHRKVHQWTPPAPDLEWETRRLVDVAVRRVRGMRDEFDRMLWREPTGQAREPSSASAGTAAGDAQSKNASRVRSLQLRSALPPEQFVLQHYLHRWNGVSTTAAAAASPAADPHHRSCTGTLTAECIEAETESGGDSNGATVTSVWCGAHCEGQWIAYLARAFLWDFYWAFPSASPPLDTSGSAHAQELDQPRPQTRPTDEVLWLSAFQDGPLDLTTPIQFLWRRRALVEARLAQLERCTREELVAYVATRIKVEGGSTDEGARLSMTKERGRDAESERPRPEGYVARREEEDEDLDGDEDRACRRRSRVRDGCDPDRHRYSAEMEEELCVDPEADSVLVAPPFRGAFLSFVESETSSLLLGQAEQERKVGRGGGASARDSADAPFSLRAPTLAIPEAWKVSVGTLPLLDILRAIPLKPLWRLLRCLYLSPPTEGVPLEFSGFPDLVFWRTGSSGSGVCSNAALQASVEDCSSMRRSSFCLIEVKSPSDFLSTKQVAVNDMLHRCGFEVYVARVDEVHNGGQRVSTKRFR</sequence>
<keyword evidence="5" id="KW-0227">DNA damage</keyword>
<keyword evidence="4 5" id="KW-0460">Magnesium</keyword>
<dbReference type="GO" id="GO:0004528">
    <property type="term" value="F:phosphodiesterase I activity"/>
    <property type="evidence" value="ECO:0007669"/>
    <property type="project" value="UniProtKB-EC"/>
</dbReference>
<evidence type="ECO:0000256" key="2">
    <source>
        <dbReference type="ARBA" id="ARBA00022723"/>
    </source>
</evidence>
<dbReference type="OrthoDB" id="76364at2759"/>
<evidence type="ECO:0000256" key="6">
    <source>
        <dbReference type="SAM" id="MobiDB-lite"/>
    </source>
</evidence>
<dbReference type="GO" id="GO:0070336">
    <property type="term" value="F:flap-structured DNA binding"/>
    <property type="evidence" value="ECO:0007669"/>
    <property type="project" value="TreeGrafter"/>
</dbReference>
<feature type="region of interest" description="Disordered" evidence="6">
    <location>
        <begin position="855"/>
        <end position="881"/>
    </location>
</feature>
<evidence type="ECO:0000256" key="5">
    <source>
        <dbReference type="RuleBase" id="RU365033"/>
    </source>
</evidence>
<keyword evidence="9" id="KW-1185">Reference proteome</keyword>
<dbReference type="Proteomes" id="UP000673552">
    <property type="component" value="Chromosome 36"/>
</dbReference>
<evidence type="ECO:0000313" key="8">
    <source>
        <dbReference type="EMBL" id="KAG5464094.1"/>
    </source>
</evidence>
<dbReference type="GeneID" id="92510438"/>
<organism evidence="8 9">
    <name type="scientific">Leishmania martiniquensis</name>
    <dbReference type="NCBI Taxonomy" id="1580590"/>
    <lineage>
        <taxon>Eukaryota</taxon>
        <taxon>Discoba</taxon>
        <taxon>Euglenozoa</taxon>
        <taxon>Kinetoplastea</taxon>
        <taxon>Metakinetoplastina</taxon>
        <taxon>Trypanosomatida</taxon>
        <taxon>Trypanosomatidae</taxon>
        <taxon>Leishmaniinae</taxon>
        <taxon>Leishmania</taxon>
    </lineage>
</organism>
<dbReference type="PANTHER" id="PTHR15749:SF4">
    <property type="entry name" value="FANCONI-ASSOCIATED NUCLEASE 1"/>
    <property type="match status" value="1"/>
</dbReference>
<dbReference type="EMBL" id="JAFEUZ010000036">
    <property type="protein sequence ID" value="KAG5464094.1"/>
    <property type="molecule type" value="Genomic_DNA"/>
</dbReference>
<feature type="compositionally biased region" description="Acidic residues" evidence="6">
    <location>
        <begin position="1103"/>
        <end position="1112"/>
    </location>
</feature>
<dbReference type="InterPro" id="IPR014883">
    <property type="entry name" value="VRR_NUC"/>
</dbReference>
<feature type="region of interest" description="Disordered" evidence="6">
    <location>
        <begin position="185"/>
        <end position="211"/>
    </location>
</feature>
<comment type="subcellular location">
    <subcellularLocation>
        <location evidence="5">Nucleus</location>
    </subcellularLocation>
</comment>
<dbReference type="GO" id="GO:0017108">
    <property type="term" value="F:5'-flap endonuclease activity"/>
    <property type="evidence" value="ECO:0007669"/>
    <property type="project" value="TreeGrafter"/>
</dbReference>
<comment type="catalytic activity">
    <reaction evidence="5">
        <text>Hydrolytically removes 5'-nucleotides successively from the 3'-hydroxy termini of 3'-hydroxy-terminated oligonucleotides.</text>
        <dbReference type="EC" id="3.1.4.1"/>
    </reaction>
</comment>
<dbReference type="GO" id="GO:0046872">
    <property type="term" value="F:metal ion binding"/>
    <property type="evidence" value="ECO:0007669"/>
    <property type="project" value="UniProtKB-KW"/>
</dbReference>
<dbReference type="GO" id="GO:0008409">
    <property type="term" value="F:5'-3' exonuclease activity"/>
    <property type="evidence" value="ECO:0007669"/>
    <property type="project" value="TreeGrafter"/>
</dbReference>
<feature type="region of interest" description="Disordered" evidence="6">
    <location>
        <begin position="1176"/>
        <end position="1195"/>
    </location>
</feature>
<reference evidence="8 9" key="1">
    <citation type="submission" date="2021-03" db="EMBL/GenBank/DDBJ databases">
        <title>Leishmania (Mundinia) martiniquensis Genome sequencing and assembly.</title>
        <authorList>
            <person name="Almutairi H."/>
            <person name="Gatherer D."/>
        </authorList>
    </citation>
    <scope>NUCLEOTIDE SEQUENCE [LARGE SCALE GENOMIC DNA]</scope>
    <source>
        <strain evidence="8">LSCM1</strain>
    </source>
</reference>
<keyword evidence="1 5" id="KW-0540">Nuclease</keyword>
<evidence type="ECO:0000313" key="9">
    <source>
        <dbReference type="Proteomes" id="UP000673552"/>
    </source>
</evidence>
<evidence type="ECO:0000256" key="1">
    <source>
        <dbReference type="ARBA" id="ARBA00022722"/>
    </source>
</evidence>
<comment type="function">
    <text evidence="5">Nuclease required for the repair of DNA interstrand cross-links (ICL). Acts as a 5'-3' exonuclease that anchors at a cut end of DNA and cleaves DNA successively at every third nucleotide, allowing to excise an ICL from one strand through flanking incisions.</text>
</comment>